<organism evidence="10 11">
    <name type="scientific">Galendromus occidentalis</name>
    <name type="common">western predatory mite</name>
    <dbReference type="NCBI Taxonomy" id="34638"/>
    <lineage>
        <taxon>Eukaryota</taxon>
        <taxon>Metazoa</taxon>
        <taxon>Ecdysozoa</taxon>
        <taxon>Arthropoda</taxon>
        <taxon>Chelicerata</taxon>
        <taxon>Arachnida</taxon>
        <taxon>Acari</taxon>
        <taxon>Parasitiformes</taxon>
        <taxon>Mesostigmata</taxon>
        <taxon>Gamasina</taxon>
        <taxon>Phytoseioidea</taxon>
        <taxon>Phytoseiidae</taxon>
        <taxon>Typhlodrominae</taxon>
        <taxon>Galendromus</taxon>
    </lineage>
</organism>
<dbReference type="PANTHER" id="PTHR12887">
    <property type="entry name" value="NANOS PROTEIN"/>
    <property type="match status" value="1"/>
</dbReference>
<comment type="similarity">
    <text evidence="8">Belongs to the nanos family.</text>
</comment>
<evidence type="ECO:0000256" key="5">
    <source>
        <dbReference type="ARBA" id="ARBA00022833"/>
    </source>
</evidence>
<reference evidence="11" key="1">
    <citation type="submission" date="2025-08" db="UniProtKB">
        <authorList>
            <consortium name="RefSeq"/>
        </authorList>
    </citation>
    <scope>IDENTIFICATION</scope>
</reference>
<keyword evidence="7 8" id="KW-0694">RNA-binding</keyword>
<dbReference type="AlphaFoldDB" id="A0AAJ7L5Q5"/>
<dbReference type="InterPro" id="IPR008705">
    <property type="entry name" value="Nanos/Xcar2"/>
</dbReference>
<dbReference type="GO" id="GO:0008270">
    <property type="term" value="F:zinc ion binding"/>
    <property type="evidence" value="ECO:0007669"/>
    <property type="project" value="UniProtKB-KW"/>
</dbReference>
<keyword evidence="6 8" id="KW-0810">Translation regulation</keyword>
<name>A0AAJ7L5Q5_9ACAR</name>
<dbReference type="Gene3D" id="4.10.60.30">
    <property type="entry name" value="Nanos, RNA-binding domain"/>
    <property type="match status" value="1"/>
</dbReference>
<gene>
    <name evidence="11" type="primary">LOC108864159</name>
</gene>
<evidence type="ECO:0000259" key="9">
    <source>
        <dbReference type="PROSITE" id="PS51522"/>
    </source>
</evidence>
<keyword evidence="10" id="KW-1185">Reference proteome</keyword>
<accession>A0AAJ7L5Q5</accession>
<dbReference type="PROSITE" id="PS51522">
    <property type="entry name" value="ZF_NANOS"/>
    <property type="match status" value="1"/>
</dbReference>
<evidence type="ECO:0000256" key="6">
    <source>
        <dbReference type="ARBA" id="ARBA00022845"/>
    </source>
</evidence>
<evidence type="ECO:0000256" key="3">
    <source>
        <dbReference type="ARBA" id="ARBA00022723"/>
    </source>
</evidence>
<keyword evidence="2" id="KW-0963">Cytoplasm</keyword>
<evidence type="ECO:0000313" key="11">
    <source>
        <dbReference type="RefSeq" id="XP_018494724.1"/>
    </source>
</evidence>
<evidence type="ECO:0000256" key="1">
    <source>
        <dbReference type="ARBA" id="ARBA00004496"/>
    </source>
</evidence>
<evidence type="ECO:0000256" key="2">
    <source>
        <dbReference type="ARBA" id="ARBA00022490"/>
    </source>
</evidence>
<evidence type="ECO:0000256" key="4">
    <source>
        <dbReference type="ARBA" id="ARBA00022771"/>
    </source>
</evidence>
<dbReference type="InterPro" id="IPR038129">
    <property type="entry name" value="Nanos_sf"/>
</dbReference>
<evidence type="ECO:0000256" key="7">
    <source>
        <dbReference type="ARBA" id="ARBA00022884"/>
    </source>
</evidence>
<dbReference type="Proteomes" id="UP000694867">
    <property type="component" value="Unplaced"/>
</dbReference>
<dbReference type="GO" id="GO:0006417">
    <property type="term" value="P:regulation of translation"/>
    <property type="evidence" value="ECO:0007669"/>
    <property type="project" value="UniProtKB-UniRule"/>
</dbReference>
<dbReference type="InterPro" id="IPR024161">
    <property type="entry name" value="Znf_nanos-typ"/>
</dbReference>
<dbReference type="KEGG" id="goe:108864159"/>
<evidence type="ECO:0000256" key="8">
    <source>
        <dbReference type="PROSITE-ProRule" id="PRU00855"/>
    </source>
</evidence>
<dbReference type="GO" id="GO:0003723">
    <property type="term" value="F:RNA binding"/>
    <property type="evidence" value="ECO:0007669"/>
    <property type="project" value="UniProtKB-UniRule"/>
</dbReference>
<dbReference type="RefSeq" id="XP_018494724.1">
    <property type="nucleotide sequence ID" value="XM_018639208.1"/>
</dbReference>
<dbReference type="GO" id="GO:0005737">
    <property type="term" value="C:cytoplasm"/>
    <property type="evidence" value="ECO:0007669"/>
    <property type="project" value="UniProtKB-SubCell"/>
</dbReference>
<keyword evidence="3" id="KW-0479">Metal-binding</keyword>
<comment type="subcellular location">
    <subcellularLocation>
        <location evidence="1">Cytoplasm</location>
    </subcellularLocation>
</comment>
<evidence type="ECO:0000313" key="10">
    <source>
        <dbReference type="Proteomes" id="UP000694867"/>
    </source>
</evidence>
<proteinExistence type="inferred from homology"/>
<dbReference type="Pfam" id="PF05741">
    <property type="entry name" value="zf-nanos"/>
    <property type="match status" value="1"/>
</dbReference>
<feature type="domain" description="Nanos-type" evidence="9">
    <location>
        <begin position="103"/>
        <end position="158"/>
    </location>
</feature>
<protein>
    <submittedName>
        <fullName evidence="11">Nanos homolog 3-like</fullName>
    </submittedName>
</protein>
<keyword evidence="4 8" id="KW-0863">Zinc-finger</keyword>
<sequence length="174" mass="20001">MANAGERPTSPLLSGEYAQRGLPEVVGIEETWNLDFWAPSFEVPFMAPGPRRIPFLRSAKKCPLRHRLEELREDPHGANLRFRPRKARQRREIELIPVSELNFCPFCRKNGEPPEVFESHRLKDPNGVTTCPKLRAYSCRICHNGGGDFAHTMRYCPKLAKPKQPQDFHQKGLQ</sequence>
<dbReference type="GeneID" id="108864159"/>
<keyword evidence="5" id="KW-0862">Zinc</keyword>